<evidence type="ECO:0000313" key="2">
    <source>
        <dbReference type="EMBL" id="KAL3775458.1"/>
    </source>
</evidence>
<sequence>MTIQAKPKTATATIATLPPRTSSTGSSATASGGTLALASGSGATKDPDLLLDAIDSYSALNGAGRYGRSEDAVAASG</sequence>
<keyword evidence="3" id="KW-1185">Reference proteome</keyword>
<accession>A0ABD3NHP4</accession>
<comment type="caution">
    <text evidence="2">The sequence shown here is derived from an EMBL/GenBank/DDBJ whole genome shotgun (WGS) entry which is preliminary data.</text>
</comment>
<reference evidence="2 3" key="1">
    <citation type="journal article" date="2020" name="G3 (Bethesda)">
        <title>Improved Reference Genome for Cyclotella cryptica CCMP332, a Model for Cell Wall Morphogenesis, Salinity Adaptation, and Lipid Production in Diatoms (Bacillariophyta).</title>
        <authorList>
            <person name="Roberts W.R."/>
            <person name="Downey K.M."/>
            <person name="Ruck E.C."/>
            <person name="Traller J.C."/>
            <person name="Alverson A.J."/>
        </authorList>
    </citation>
    <scope>NUCLEOTIDE SEQUENCE [LARGE SCALE GENOMIC DNA]</scope>
    <source>
        <strain evidence="2 3">CCMP332</strain>
    </source>
</reference>
<dbReference type="EMBL" id="JABMIG020000537">
    <property type="protein sequence ID" value="KAL3775458.1"/>
    <property type="molecule type" value="Genomic_DNA"/>
</dbReference>
<name>A0ABD3NHP4_9STRA</name>
<evidence type="ECO:0000313" key="3">
    <source>
        <dbReference type="Proteomes" id="UP001516023"/>
    </source>
</evidence>
<feature type="region of interest" description="Disordered" evidence="1">
    <location>
        <begin position="1"/>
        <end position="43"/>
    </location>
</feature>
<gene>
    <name evidence="2" type="ORF">HJC23_000607</name>
</gene>
<proteinExistence type="predicted"/>
<dbReference type="Proteomes" id="UP001516023">
    <property type="component" value="Unassembled WGS sequence"/>
</dbReference>
<evidence type="ECO:0000256" key="1">
    <source>
        <dbReference type="SAM" id="MobiDB-lite"/>
    </source>
</evidence>
<protein>
    <submittedName>
        <fullName evidence="2">Uncharacterized protein</fullName>
    </submittedName>
</protein>
<dbReference type="AlphaFoldDB" id="A0ABD3NHP4"/>
<organism evidence="2 3">
    <name type="scientific">Cyclotella cryptica</name>
    <dbReference type="NCBI Taxonomy" id="29204"/>
    <lineage>
        <taxon>Eukaryota</taxon>
        <taxon>Sar</taxon>
        <taxon>Stramenopiles</taxon>
        <taxon>Ochrophyta</taxon>
        <taxon>Bacillariophyta</taxon>
        <taxon>Coscinodiscophyceae</taxon>
        <taxon>Thalassiosirophycidae</taxon>
        <taxon>Stephanodiscales</taxon>
        <taxon>Stephanodiscaceae</taxon>
        <taxon>Cyclotella</taxon>
    </lineage>
</organism>